<accession>A0A2Y9CKE1</accession>
<feature type="binding site" evidence="9">
    <location>
        <position position="167"/>
    </location>
    <ligand>
        <name>ATP</name>
        <dbReference type="ChEBI" id="CHEBI:30616"/>
    </ligand>
</feature>
<dbReference type="InterPro" id="IPR038321">
    <property type="entry name" value="TmcA_C_sf"/>
</dbReference>
<evidence type="ECO:0000259" key="11">
    <source>
        <dbReference type="Pfam" id="PF08351"/>
    </source>
</evidence>
<reference evidence="14 15" key="1">
    <citation type="submission" date="2017-05" db="EMBL/GenBank/DDBJ databases">
        <title>Genome sequence of Candidatus Fukatsuia symbiotica and Candidatus Hamiltonella defensa from Acyrthosiphon pisum strain 5D.</title>
        <authorList>
            <person name="Patel V.A."/>
            <person name="Chevignon G."/>
            <person name="Russell J.A."/>
            <person name="Oliver K.M."/>
        </authorList>
    </citation>
    <scope>NUCLEOTIDE SEQUENCE [LARGE SCALE GENOMIC DNA]</scope>
    <source>
        <strain evidence="14 15">5D</strain>
    </source>
</reference>
<dbReference type="FunFam" id="3.40.50.11040:FF:000003">
    <property type="entry name" value="tRNA(Met) cytidine acetyltransferase TmcA"/>
    <property type="match status" value="1"/>
</dbReference>
<feature type="domain" description="N-acetyltransferase" evidence="12">
    <location>
        <begin position="369"/>
        <end position="476"/>
    </location>
</feature>
<dbReference type="InterPro" id="IPR033442">
    <property type="entry name" value="TmcA_tRNA_bind"/>
</dbReference>
<evidence type="ECO:0000256" key="4">
    <source>
        <dbReference type="ARBA" id="ARBA00022694"/>
    </source>
</evidence>
<dbReference type="GO" id="GO:0000049">
    <property type="term" value="F:tRNA binding"/>
    <property type="evidence" value="ECO:0007669"/>
    <property type="project" value="UniProtKB-UniRule"/>
</dbReference>
<comment type="catalytic activity">
    <reaction evidence="9">
        <text>cytidine(34) in elongator tRNA(Met) + acetyl-CoA + ATP + H2O = N(4)-acetylcytidine(34) in elongator tRNA(Met) + ADP + phosphate + CoA + H(+)</text>
        <dbReference type="Rhea" id="RHEA:43788"/>
        <dbReference type="Rhea" id="RHEA-COMP:10693"/>
        <dbReference type="Rhea" id="RHEA-COMP:10694"/>
        <dbReference type="ChEBI" id="CHEBI:15377"/>
        <dbReference type="ChEBI" id="CHEBI:15378"/>
        <dbReference type="ChEBI" id="CHEBI:30616"/>
        <dbReference type="ChEBI" id="CHEBI:43474"/>
        <dbReference type="ChEBI" id="CHEBI:57287"/>
        <dbReference type="ChEBI" id="CHEBI:57288"/>
        <dbReference type="ChEBI" id="CHEBI:74900"/>
        <dbReference type="ChEBI" id="CHEBI:82748"/>
        <dbReference type="ChEBI" id="CHEBI:456216"/>
        <dbReference type="EC" id="2.3.1.193"/>
    </reaction>
</comment>
<evidence type="ECO:0000259" key="13">
    <source>
        <dbReference type="Pfam" id="PF17176"/>
    </source>
</evidence>
<dbReference type="EC" id="2.3.1.193" evidence="9"/>
<evidence type="ECO:0000256" key="2">
    <source>
        <dbReference type="ARBA" id="ARBA00022555"/>
    </source>
</evidence>
<protein>
    <recommendedName>
        <fullName evidence="9">tRNA(Met) cytidine acetyltransferase TmcA</fullName>
        <ecNumber evidence="9">2.3.1.193</ecNumber>
    </recommendedName>
</protein>
<dbReference type="KEGG" id="fsm:CCS41_06920"/>
<comment type="subcellular location">
    <subcellularLocation>
        <location evidence="9">Cytoplasm</location>
    </subcellularLocation>
</comment>
<evidence type="ECO:0000256" key="8">
    <source>
        <dbReference type="ARBA" id="ARBA00023315"/>
    </source>
</evidence>
<dbReference type="PANTHER" id="PTHR10925">
    <property type="entry name" value="N-ACETYLTRANSFERASE 10"/>
    <property type="match status" value="1"/>
</dbReference>
<dbReference type="GO" id="GO:0005737">
    <property type="term" value="C:cytoplasm"/>
    <property type="evidence" value="ECO:0007669"/>
    <property type="project" value="UniProtKB-SubCell"/>
</dbReference>
<evidence type="ECO:0000256" key="9">
    <source>
        <dbReference type="HAMAP-Rule" id="MF_01886"/>
    </source>
</evidence>
<evidence type="ECO:0000256" key="3">
    <source>
        <dbReference type="ARBA" id="ARBA00022679"/>
    </source>
</evidence>
<dbReference type="Gene3D" id="3.40.630.30">
    <property type="match status" value="1"/>
</dbReference>
<keyword evidence="15" id="KW-1185">Reference proteome</keyword>
<dbReference type="AlphaFoldDB" id="A0A2Y9CKE1"/>
<dbReference type="Proteomes" id="UP000261875">
    <property type="component" value="Chromosome"/>
</dbReference>
<dbReference type="InterPro" id="IPR032672">
    <property type="entry name" value="TmcA/NAT10/Kre33"/>
</dbReference>
<evidence type="ECO:0000256" key="7">
    <source>
        <dbReference type="ARBA" id="ARBA00022884"/>
    </source>
</evidence>
<keyword evidence="8 9" id="KW-0012">Acyltransferase</keyword>
<feature type="binding site" evidence="9">
    <location>
        <begin position="459"/>
        <end position="461"/>
    </location>
    <ligand>
        <name>acetyl-CoA</name>
        <dbReference type="ChEBI" id="CHEBI:57288"/>
    </ligand>
</feature>
<dbReference type="HAMAP" id="MF_01886">
    <property type="entry name" value="tRNA_acetyltr_TmcA"/>
    <property type="match status" value="1"/>
</dbReference>
<dbReference type="InterPro" id="IPR013562">
    <property type="entry name" value="TmcA/NAT10_N"/>
</dbReference>
<dbReference type="GO" id="GO:1990883">
    <property type="term" value="F:18S rRNA cytidine N-acetyltransferase activity"/>
    <property type="evidence" value="ECO:0007669"/>
    <property type="project" value="TreeGrafter"/>
</dbReference>
<proteinExistence type="inferred from homology"/>
<keyword evidence="1 9" id="KW-0963">Cytoplasm</keyword>
<dbReference type="InterPro" id="IPR000182">
    <property type="entry name" value="GNAT_dom"/>
</dbReference>
<organism evidence="14 15">
    <name type="scientific">Candidatus Fukatsuia symbiotica</name>
    <dbReference type="NCBI Taxonomy" id="1878942"/>
    <lineage>
        <taxon>Bacteria</taxon>
        <taxon>Pseudomonadati</taxon>
        <taxon>Pseudomonadota</taxon>
        <taxon>Gammaproteobacteria</taxon>
        <taxon>Enterobacterales</taxon>
        <taxon>Yersiniaceae</taxon>
        <taxon>Candidatus Fukatsuia</taxon>
    </lineage>
</organism>
<keyword evidence="3 9" id="KW-0808">Transferase</keyword>
<feature type="domain" description="tRNA(Met) cytidine acetyltransferase TmcA tRNA-binding" evidence="13">
    <location>
        <begin position="537"/>
        <end position="661"/>
    </location>
</feature>
<dbReference type="InterPro" id="IPR024914">
    <property type="entry name" value="tRNA_acetyltr_TmcA"/>
</dbReference>
<dbReference type="InterPro" id="IPR027417">
    <property type="entry name" value="P-loop_NTPase"/>
</dbReference>
<feature type="binding site" evidence="9">
    <location>
        <position position="499"/>
    </location>
    <ligand>
        <name>acetyl-CoA</name>
        <dbReference type="ChEBI" id="CHEBI:57288"/>
    </ligand>
</feature>
<dbReference type="PANTHER" id="PTHR10925:SF5">
    <property type="entry name" value="RNA CYTIDINE ACETYLTRANSFERASE"/>
    <property type="match status" value="1"/>
</dbReference>
<dbReference type="InterPro" id="IPR007807">
    <property type="entry name" value="TcmA/NAT10_helicase"/>
</dbReference>
<dbReference type="Gene3D" id="1.20.120.890">
    <property type="entry name" value="tRNA(Met) cytidine acetyltransferase, tail domain"/>
    <property type="match status" value="1"/>
</dbReference>
<dbReference type="STRING" id="1878942.GCA_900128755_00238"/>
<dbReference type="Pfam" id="PF17176">
    <property type="entry name" value="tRNA_bind_3"/>
    <property type="match status" value="1"/>
</dbReference>
<dbReference type="SUPFAM" id="SSF52540">
    <property type="entry name" value="P-loop containing nucleoside triphosphate hydrolases"/>
    <property type="match status" value="1"/>
</dbReference>
<feature type="domain" description="TcmA/NAT10 helicase" evidence="10">
    <location>
        <begin position="183"/>
        <end position="334"/>
    </location>
</feature>
<keyword evidence="6 9" id="KW-0067">ATP-binding</keyword>
<dbReference type="OrthoDB" id="5578851at2"/>
<evidence type="ECO:0000256" key="5">
    <source>
        <dbReference type="ARBA" id="ARBA00022741"/>
    </source>
</evidence>
<comment type="function">
    <text evidence="9">Catalyzes the formation of N(4)-acetylcytidine (ac(4)C) at the wobble position of tRNA(Met), by using acetyl-CoA as an acetyl donor and ATP (or GTP).</text>
</comment>
<comment type="caution">
    <text evidence="9">Lacks conserved residue(s) required for the propagation of feature annotation.</text>
</comment>
<dbReference type="InterPro" id="IPR016181">
    <property type="entry name" value="Acyl_CoA_acyltransferase"/>
</dbReference>
<dbReference type="Pfam" id="PF05127">
    <property type="entry name" value="NAT10_TcmA_helicase"/>
    <property type="match status" value="1"/>
</dbReference>
<dbReference type="Pfam" id="PF08351">
    <property type="entry name" value="TmcA_N"/>
    <property type="match status" value="1"/>
</dbReference>
<dbReference type="RefSeq" id="WP_072550894.1">
    <property type="nucleotide sequence ID" value="NZ_CP021659.1"/>
</dbReference>
<dbReference type="FunFam" id="3.40.630.30:FF:000054">
    <property type="entry name" value="tRNA(Met) cytidine acetyltransferase TmcA"/>
    <property type="match status" value="1"/>
</dbReference>
<feature type="domain" description="TmcA/NAT10 N-terminal" evidence="11">
    <location>
        <begin position="1"/>
        <end position="141"/>
    </location>
</feature>
<dbReference type="SUPFAM" id="SSF55729">
    <property type="entry name" value="Acyl-CoA N-acyltransferases (Nat)"/>
    <property type="match status" value="1"/>
</dbReference>
<name>A0A2Y9CKE1_9GAMM</name>
<keyword evidence="7 9" id="KW-0694">RNA-binding</keyword>
<dbReference type="FunFam" id="3.40.50.300:FF:001011">
    <property type="entry name" value="tRNA(Met) cytidine acetyltransferase TmcA"/>
    <property type="match status" value="1"/>
</dbReference>
<dbReference type="Gene3D" id="3.40.50.11040">
    <property type="match status" value="1"/>
</dbReference>
<evidence type="ECO:0000256" key="6">
    <source>
        <dbReference type="ARBA" id="ARBA00022840"/>
    </source>
</evidence>
<feature type="binding site" evidence="9">
    <location>
        <position position="316"/>
    </location>
    <ligand>
        <name>ATP</name>
        <dbReference type="ChEBI" id="CHEBI:30616"/>
    </ligand>
</feature>
<dbReference type="Gene3D" id="3.40.50.300">
    <property type="entry name" value="P-loop containing nucleotide triphosphate hydrolases"/>
    <property type="match status" value="1"/>
</dbReference>
<dbReference type="EMBL" id="CP021659">
    <property type="protein sequence ID" value="AWK15359.1"/>
    <property type="molecule type" value="Genomic_DNA"/>
</dbReference>
<dbReference type="GO" id="GO:0005524">
    <property type="term" value="F:ATP binding"/>
    <property type="evidence" value="ECO:0007669"/>
    <property type="project" value="UniProtKB-UniRule"/>
</dbReference>
<sequence length="677" mass="77015">MQQQGVRRLFVISGDADWCRQQARLLGQSLPGDWQWISEMETQVSAIPAIAAKKLLGQEKMHAVFDATMALNVEALAILAGTLRAGSWLLLLVPKWRLWPQLTDKDSLRWSEQHDPLATPNFINHFQQQLLVDKEIAFWHQGHPSFIPRMQTRPEHRWQDGMPTSEQQTILHRLMRAKRGVWVLTAARGRGKSTLAGMLIAQWQGICWITAPSKATTEVLCQQIRCQKTDKPVVFWAPDALLNFCRQYSVSQVDWLLIDEAAAIPIPLLSSLLKYFPRILLTTTIQGYEGTGRGFLLKFCANLTQWHHLILTDPIRWAVDDPLERFLNQTLLFNDPPPTVVNSSVSVQILSCQQHEWRLKPHLLRCFYGLLSSAHYRTTPLDLRRLMDAPGMHFTTAFAAGSLIGAIWLVEEGGLDSQLARDIWAGRRRPRGNLVAQSLAAHSGQWLAPTLRSRRVSRIAVTAIWRRQGIANRMIQEEKESALQQKRDFLSVSFGYNDELNSFWQACGFKLLRIGDRKEASSGCYTAMAILPLSKAGEILCQSAQQQLARDGAWLQAWLQPSLQPQQEYFLQQGKIDQSLNDDDWRELAGFAYAYRSLATSLAALQRLLLSSPLPLPMLRQHLQQRLSTMEVVASRNLSGRKALMLLWRQEVQQALLALDKARSDIWKAWAIDTSYL</sequence>
<evidence type="ECO:0000313" key="15">
    <source>
        <dbReference type="Proteomes" id="UP000261875"/>
    </source>
</evidence>
<dbReference type="GO" id="GO:0051391">
    <property type="term" value="P:tRNA acetylation"/>
    <property type="evidence" value="ECO:0007669"/>
    <property type="project" value="UniProtKB-UniRule"/>
</dbReference>
<evidence type="ECO:0000259" key="12">
    <source>
        <dbReference type="Pfam" id="PF13718"/>
    </source>
</evidence>
<dbReference type="GO" id="GO:0002101">
    <property type="term" value="P:tRNA wobble cytosine modification"/>
    <property type="evidence" value="ECO:0007669"/>
    <property type="project" value="UniProtKB-UniRule"/>
</dbReference>
<dbReference type="GO" id="GO:1904812">
    <property type="term" value="P:rRNA acetylation involved in maturation of SSU-rRNA"/>
    <property type="evidence" value="ECO:0007669"/>
    <property type="project" value="TreeGrafter"/>
</dbReference>
<comment type="similarity">
    <text evidence="9">Belongs to the TmcA family.</text>
</comment>
<evidence type="ECO:0000259" key="10">
    <source>
        <dbReference type="Pfam" id="PF05127"/>
    </source>
</evidence>
<dbReference type="GO" id="GO:0051392">
    <property type="term" value="F:tRNA cytidine N4-acetyltransferase activity"/>
    <property type="evidence" value="ECO:0007669"/>
    <property type="project" value="UniProtKB-UniRule"/>
</dbReference>
<keyword evidence="2 9" id="KW-0820">tRNA-binding</keyword>
<evidence type="ECO:0000256" key="1">
    <source>
        <dbReference type="ARBA" id="ARBA00022490"/>
    </source>
</evidence>
<dbReference type="Pfam" id="PF13718">
    <property type="entry name" value="GNAT_acetyltr_2"/>
    <property type="match status" value="1"/>
</dbReference>
<keyword evidence="5 9" id="KW-0547">Nucleotide-binding</keyword>
<evidence type="ECO:0000313" key="14">
    <source>
        <dbReference type="EMBL" id="AWK15359.1"/>
    </source>
</evidence>
<keyword evidence="4 9" id="KW-0819">tRNA processing</keyword>
<gene>
    <name evidence="9" type="primary">tmcA</name>
    <name evidence="14" type="ORF">CCS41_06920</name>
</gene>